<dbReference type="Proteomes" id="UP001056255">
    <property type="component" value="Chromosome I"/>
</dbReference>
<gene>
    <name evidence="2" type="ORF">K6Q96_06775</name>
</gene>
<keyword evidence="1" id="KW-0732">Signal</keyword>
<dbReference type="RefSeq" id="WP_251878913.1">
    <property type="nucleotide sequence ID" value="NZ_CP082275.1"/>
</dbReference>
<organism evidence="2 3">
    <name type="scientific">Grimontia kaedaensis</name>
    <dbReference type="NCBI Taxonomy" id="2872157"/>
    <lineage>
        <taxon>Bacteria</taxon>
        <taxon>Pseudomonadati</taxon>
        <taxon>Pseudomonadota</taxon>
        <taxon>Gammaproteobacteria</taxon>
        <taxon>Vibrionales</taxon>
        <taxon>Vibrionaceae</taxon>
        <taxon>Grimontia</taxon>
    </lineage>
</organism>
<sequence>MKKSIIRWLATSVILPSSLAYSAGAADYNVVAVGCFPQGTCYVQIEQEAKNTSCPLKNQIRFNISLPGSQAQYSAALSALLAGKTINVYLTDSCIDDFPIPDWLQVNK</sequence>
<protein>
    <submittedName>
        <fullName evidence="2">Uncharacterized protein</fullName>
    </submittedName>
</protein>
<feature type="chain" id="PRO_5045543140" evidence="1">
    <location>
        <begin position="26"/>
        <end position="108"/>
    </location>
</feature>
<accession>A0ABY4WXI0</accession>
<reference evidence="2" key="1">
    <citation type="submission" date="2021-08" db="EMBL/GenBank/DDBJ databases">
        <authorList>
            <person name="Sakaguchi M."/>
            <person name="Kikuchi T."/>
            <person name="Urbanczyk H."/>
        </authorList>
    </citation>
    <scope>NUCLEOTIDE SEQUENCE</scope>
    <source>
        <strain evidence="2">020920N</strain>
    </source>
</reference>
<feature type="signal peptide" evidence="1">
    <location>
        <begin position="1"/>
        <end position="25"/>
    </location>
</feature>
<proteinExistence type="predicted"/>
<evidence type="ECO:0000313" key="3">
    <source>
        <dbReference type="Proteomes" id="UP001056255"/>
    </source>
</evidence>
<evidence type="ECO:0000256" key="1">
    <source>
        <dbReference type="SAM" id="SignalP"/>
    </source>
</evidence>
<name>A0ABY4WXI0_9GAMM</name>
<keyword evidence="3" id="KW-1185">Reference proteome</keyword>
<dbReference type="EMBL" id="CP082275">
    <property type="protein sequence ID" value="USH03691.1"/>
    <property type="molecule type" value="Genomic_DNA"/>
</dbReference>
<evidence type="ECO:0000313" key="2">
    <source>
        <dbReference type="EMBL" id="USH03691.1"/>
    </source>
</evidence>